<accession>A0ABY7SQP8</accession>
<dbReference type="Proteomes" id="UP001219349">
    <property type="component" value="Plasmid p90204"/>
</dbReference>
<dbReference type="Pfam" id="PF13403">
    <property type="entry name" value="Hint_2"/>
    <property type="match status" value="1"/>
</dbReference>
<dbReference type="SUPFAM" id="SSF51294">
    <property type="entry name" value="Hedgehog/intein (Hint) domain"/>
    <property type="match status" value="1"/>
</dbReference>
<keyword evidence="4" id="KW-1185">Reference proteome</keyword>
<dbReference type="InterPro" id="IPR036844">
    <property type="entry name" value="Hint_dom_sf"/>
</dbReference>
<dbReference type="RefSeq" id="WP_271886813.1">
    <property type="nucleotide sequence ID" value="NZ_CP067137.1"/>
</dbReference>
<feature type="domain" description="Hedgehog/Intein (Hint)" evidence="2">
    <location>
        <begin position="182"/>
        <end position="328"/>
    </location>
</feature>
<evidence type="ECO:0000313" key="3">
    <source>
        <dbReference type="EMBL" id="WCR09176.1"/>
    </source>
</evidence>
<evidence type="ECO:0000313" key="4">
    <source>
        <dbReference type="Proteomes" id="UP001219349"/>
    </source>
</evidence>
<feature type="region of interest" description="Disordered" evidence="1">
    <location>
        <begin position="60"/>
        <end position="80"/>
    </location>
</feature>
<sequence>MATDSTFNVIYLGNFASIDPNEGAVRNGRYVSNVDAENAISLQNTRYDDLTAASVQQLSPISFDSPDNNNRGGGYNQDNNLAGSDTFTITTQDGSTSSHAFDACAIYSGTLTYNDGTTANVPLIIFQDTSGNTWLAPPIAEGSAADALTVKPIQTIQIGALLGNRYTGLSGNRQVLDIRTVPCFTAGTLIDTESGPMAVEEITIGTLVQTADHGLQPVRWIGRRKLSPVHLLCAPQLRPVRISAGALGGGMPEHDLTVSPQHRILVRSRIAQRLFDSDEVLVAAKQLLAIEGIEIVSDPTDLTYVHLMFDRHEVVFSNGAASESLYAGPEALNAIDSDATEELLTLFPELRHGVRPVPARPLASGRLGRKLAMRHQRNSKPLMR</sequence>
<reference evidence="3 4" key="1">
    <citation type="submission" date="2021-01" db="EMBL/GenBank/DDBJ databases">
        <title>Biogeographic distribution of Paracoccus.</title>
        <authorList>
            <person name="Hollensteiner J."/>
            <person name="Leineberger J."/>
            <person name="Brinkhoff T."/>
            <person name="Daniel R."/>
        </authorList>
    </citation>
    <scope>NUCLEOTIDE SEQUENCE [LARGE SCALE GENOMIC DNA]</scope>
    <source>
        <strain evidence="3 4">KCTC 22803</strain>
        <plasmid evidence="3 4">p90204</plasmid>
    </source>
</reference>
<organism evidence="3 4">
    <name type="scientific">Paracoccus fistulariae</name>
    <dbReference type="NCBI Taxonomy" id="658446"/>
    <lineage>
        <taxon>Bacteria</taxon>
        <taxon>Pseudomonadati</taxon>
        <taxon>Pseudomonadota</taxon>
        <taxon>Alphaproteobacteria</taxon>
        <taxon>Rhodobacterales</taxon>
        <taxon>Paracoccaceae</taxon>
        <taxon>Paracoccus</taxon>
    </lineage>
</organism>
<evidence type="ECO:0000259" key="2">
    <source>
        <dbReference type="Pfam" id="PF13403"/>
    </source>
</evidence>
<evidence type="ECO:0000256" key="1">
    <source>
        <dbReference type="SAM" id="MobiDB-lite"/>
    </source>
</evidence>
<protein>
    <submittedName>
        <fullName evidence="3">Hint domain-containing protein</fullName>
    </submittedName>
</protein>
<geneLocation type="plasmid" evidence="3 4">
    <name>p90204</name>
</geneLocation>
<dbReference type="Gene3D" id="2.170.16.10">
    <property type="entry name" value="Hedgehog/Intein (Hint) domain"/>
    <property type="match status" value="1"/>
</dbReference>
<dbReference type="EMBL" id="CP067137">
    <property type="protein sequence ID" value="WCR09176.1"/>
    <property type="molecule type" value="Genomic_DNA"/>
</dbReference>
<dbReference type="InterPro" id="IPR028992">
    <property type="entry name" value="Hedgehog/Intein_dom"/>
</dbReference>
<keyword evidence="3" id="KW-0614">Plasmid</keyword>
<name>A0ABY7SQP8_9RHOB</name>
<gene>
    <name evidence="3" type="ORF">JHX87_18335</name>
</gene>
<proteinExistence type="predicted"/>